<dbReference type="SUPFAM" id="SSF53850">
    <property type="entry name" value="Periplasmic binding protein-like II"/>
    <property type="match status" value="1"/>
</dbReference>
<reference evidence="6 7" key="1">
    <citation type="submission" date="2016-10" db="EMBL/GenBank/DDBJ databases">
        <authorList>
            <person name="de Groot N.N."/>
        </authorList>
    </citation>
    <scope>NUCLEOTIDE SEQUENCE [LARGE SCALE GENOMIC DNA]</scope>
    <source>
        <strain evidence="6 7">CGMCC 4.3143</strain>
    </source>
</reference>
<dbReference type="InterPro" id="IPR005119">
    <property type="entry name" value="LysR_subst-bd"/>
</dbReference>
<organism evidence="6 7">
    <name type="scientific">Pseudonocardia oroxyli</name>
    <dbReference type="NCBI Taxonomy" id="366584"/>
    <lineage>
        <taxon>Bacteria</taxon>
        <taxon>Bacillati</taxon>
        <taxon>Actinomycetota</taxon>
        <taxon>Actinomycetes</taxon>
        <taxon>Pseudonocardiales</taxon>
        <taxon>Pseudonocardiaceae</taxon>
        <taxon>Pseudonocardia</taxon>
    </lineage>
</organism>
<gene>
    <name evidence="6" type="ORF">SAMN05216377_11023</name>
</gene>
<sequence>MDVRWVEAFLAVAEELHFGRAAERLHMAQSPLSQTIKKLERQVGAPLFDRTTRAVTLTSAGHALVPHARRIVEDLDLALRATRAGPGEVYGRVRLGLSGALNHLTLPPLTRALRTRHPHVELELVDRVTTEDALGMVERGALDVSFVGLPVPGTPSTRTISIERLGAVVSPDHRFADRGEIALPELAGEDWVLMPGQSALRAVLLTACQAAGFRPRIAQQVKDPYVVLSLVAAGLGVSLAPTCVRPIMPSGAVWIPLAAPAPELRSALLWDEGRMTEAVRALLAVAARVLPDPVRSAHEPS</sequence>
<proteinExistence type="inferred from homology"/>
<dbReference type="RefSeq" id="WP_093085127.1">
    <property type="nucleotide sequence ID" value="NZ_FNBE01000010.1"/>
</dbReference>
<evidence type="ECO:0000256" key="1">
    <source>
        <dbReference type="ARBA" id="ARBA00009437"/>
    </source>
</evidence>
<dbReference type="Pfam" id="PF00126">
    <property type="entry name" value="HTH_1"/>
    <property type="match status" value="1"/>
</dbReference>
<keyword evidence="2" id="KW-0805">Transcription regulation</keyword>
<dbReference type="InterPro" id="IPR036388">
    <property type="entry name" value="WH-like_DNA-bd_sf"/>
</dbReference>
<comment type="similarity">
    <text evidence="1">Belongs to the LysR transcriptional regulatory family.</text>
</comment>
<dbReference type="GO" id="GO:0003677">
    <property type="term" value="F:DNA binding"/>
    <property type="evidence" value="ECO:0007669"/>
    <property type="project" value="UniProtKB-KW"/>
</dbReference>
<protein>
    <submittedName>
        <fullName evidence="6">Transcriptional regulator, LysR family</fullName>
    </submittedName>
</protein>
<dbReference type="GO" id="GO:0003700">
    <property type="term" value="F:DNA-binding transcription factor activity"/>
    <property type="evidence" value="ECO:0007669"/>
    <property type="project" value="InterPro"/>
</dbReference>
<dbReference type="FunFam" id="1.10.10.10:FF:000001">
    <property type="entry name" value="LysR family transcriptional regulator"/>
    <property type="match status" value="1"/>
</dbReference>
<evidence type="ECO:0000256" key="4">
    <source>
        <dbReference type="ARBA" id="ARBA00023163"/>
    </source>
</evidence>
<dbReference type="InterPro" id="IPR036390">
    <property type="entry name" value="WH_DNA-bd_sf"/>
</dbReference>
<evidence type="ECO:0000313" key="6">
    <source>
        <dbReference type="EMBL" id="SDG23758.1"/>
    </source>
</evidence>
<dbReference type="SUPFAM" id="SSF46785">
    <property type="entry name" value="Winged helix' DNA-binding domain"/>
    <property type="match status" value="1"/>
</dbReference>
<accession>A0A1G7SLA6</accession>
<dbReference type="AlphaFoldDB" id="A0A1G7SLA6"/>
<name>A0A1G7SLA6_PSEOR</name>
<keyword evidence="4" id="KW-0804">Transcription</keyword>
<evidence type="ECO:0000256" key="2">
    <source>
        <dbReference type="ARBA" id="ARBA00023015"/>
    </source>
</evidence>
<feature type="domain" description="HTH lysR-type" evidence="5">
    <location>
        <begin position="1"/>
        <end position="58"/>
    </location>
</feature>
<dbReference type="GO" id="GO:0032993">
    <property type="term" value="C:protein-DNA complex"/>
    <property type="evidence" value="ECO:0007669"/>
    <property type="project" value="TreeGrafter"/>
</dbReference>
<dbReference type="EMBL" id="FNBE01000010">
    <property type="protein sequence ID" value="SDG23758.1"/>
    <property type="molecule type" value="Genomic_DNA"/>
</dbReference>
<evidence type="ECO:0000313" key="7">
    <source>
        <dbReference type="Proteomes" id="UP000198967"/>
    </source>
</evidence>
<dbReference type="OrthoDB" id="3461417at2"/>
<dbReference type="Gene3D" id="1.10.10.10">
    <property type="entry name" value="Winged helix-like DNA-binding domain superfamily/Winged helix DNA-binding domain"/>
    <property type="match status" value="1"/>
</dbReference>
<keyword evidence="7" id="KW-1185">Reference proteome</keyword>
<dbReference type="PROSITE" id="PS50931">
    <property type="entry name" value="HTH_LYSR"/>
    <property type="match status" value="1"/>
</dbReference>
<dbReference type="CDD" id="cd08414">
    <property type="entry name" value="PBP2_LTTR_aromatics_like"/>
    <property type="match status" value="1"/>
</dbReference>
<evidence type="ECO:0000259" key="5">
    <source>
        <dbReference type="PROSITE" id="PS50931"/>
    </source>
</evidence>
<dbReference type="PANTHER" id="PTHR30346">
    <property type="entry name" value="TRANSCRIPTIONAL DUAL REGULATOR HCAR-RELATED"/>
    <property type="match status" value="1"/>
</dbReference>
<dbReference type="Pfam" id="PF03466">
    <property type="entry name" value="LysR_substrate"/>
    <property type="match status" value="1"/>
</dbReference>
<dbReference type="Proteomes" id="UP000198967">
    <property type="component" value="Unassembled WGS sequence"/>
</dbReference>
<dbReference type="STRING" id="366584.SAMN05216377_11023"/>
<dbReference type="Gene3D" id="3.40.190.10">
    <property type="entry name" value="Periplasmic binding protein-like II"/>
    <property type="match status" value="2"/>
</dbReference>
<dbReference type="PANTHER" id="PTHR30346:SF0">
    <property type="entry name" value="HCA OPERON TRANSCRIPTIONAL ACTIVATOR HCAR"/>
    <property type="match status" value="1"/>
</dbReference>
<keyword evidence="3" id="KW-0238">DNA-binding</keyword>
<dbReference type="InterPro" id="IPR000847">
    <property type="entry name" value="LysR_HTH_N"/>
</dbReference>
<evidence type="ECO:0000256" key="3">
    <source>
        <dbReference type="ARBA" id="ARBA00023125"/>
    </source>
</evidence>
<dbReference type="PRINTS" id="PR00039">
    <property type="entry name" value="HTHLYSR"/>
</dbReference>